<dbReference type="Proteomes" id="UP000252558">
    <property type="component" value="Unassembled WGS sequence"/>
</dbReference>
<dbReference type="Gene3D" id="3.10.129.10">
    <property type="entry name" value="Hotdog Thioesterase"/>
    <property type="match status" value="1"/>
</dbReference>
<dbReference type="CDD" id="cd00586">
    <property type="entry name" value="4HBT"/>
    <property type="match status" value="1"/>
</dbReference>
<organism evidence="1 2">
    <name type="scientific">Corallincola holothuriorum</name>
    <dbReference type="NCBI Taxonomy" id="2282215"/>
    <lineage>
        <taxon>Bacteria</taxon>
        <taxon>Pseudomonadati</taxon>
        <taxon>Pseudomonadota</taxon>
        <taxon>Gammaproteobacteria</taxon>
        <taxon>Alteromonadales</taxon>
        <taxon>Psychromonadaceae</taxon>
        <taxon>Corallincola</taxon>
    </lineage>
</organism>
<name>A0A368NQL0_9GAMM</name>
<dbReference type="PANTHER" id="PTHR31793">
    <property type="entry name" value="4-HYDROXYBENZOYL-COA THIOESTERASE FAMILY MEMBER"/>
    <property type="match status" value="1"/>
</dbReference>
<protein>
    <submittedName>
        <fullName evidence="1">Acyl-CoA thioesterase</fullName>
    </submittedName>
</protein>
<sequence>MNNLLNDFPVVIEQAVAWGEMDALNHVNNSVYFKYFENARIAYFGKIKVMQQMQTLALAPVLASTQCRFKMPLTYPDSISIGARISELNNDRFMMEYRVVSHKNQRTAAEGTALVVAYNTKAQRKDNLPSSVVEVIRSVERINLVDNTSL</sequence>
<comment type="caution">
    <text evidence="1">The sequence shown here is derived from an EMBL/GenBank/DDBJ whole genome shotgun (WGS) entry which is preliminary data.</text>
</comment>
<keyword evidence="2" id="KW-1185">Reference proteome</keyword>
<dbReference type="GO" id="GO:0047617">
    <property type="term" value="F:fatty acyl-CoA hydrolase activity"/>
    <property type="evidence" value="ECO:0007669"/>
    <property type="project" value="TreeGrafter"/>
</dbReference>
<dbReference type="InterPro" id="IPR029069">
    <property type="entry name" value="HotDog_dom_sf"/>
</dbReference>
<dbReference type="AlphaFoldDB" id="A0A368NQL0"/>
<dbReference type="SUPFAM" id="SSF54637">
    <property type="entry name" value="Thioesterase/thiol ester dehydrase-isomerase"/>
    <property type="match status" value="1"/>
</dbReference>
<dbReference type="OrthoDB" id="9799036at2"/>
<dbReference type="EMBL" id="QPID01000001">
    <property type="protein sequence ID" value="RCU52832.1"/>
    <property type="molecule type" value="Genomic_DNA"/>
</dbReference>
<gene>
    <name evidence="1" type="ORF">DU002_02390</name>
</gene>
<accession>A0A368NQL0</accession>
<evidence type="ECO:0000313" key="1">
    <source>
        <dbReference type="EMBL" id="RCU52832.1"/>
    </source>
</evidence>
<dbReference type="Pfam" id="PF13279">
    <property type="entry name" value="4HBT_2"/>
    <property type="match status" value="1"/>
</dbReference>
<dbReference type="RefSeq" id="WP_114336739.1">
    <property type="nucleotide sequence ID" value="NZ_QPID01000001.1"/>
</dbReference>
<proteinExistence type="predicted"/>
<reference evidence="1 2" key="1">
    <citation type="submission" date="2018-07" db="EMBL/GenBank/DDBJ databases">
        <title>Corallincola holothuriorum sp. nov., a new facultative anaerobe isolated from sea cucumber Apostichopus japonicus.</title>
        <authorList>
            <person name="Xia H."/>
        </authorList>
    </citation>
    <scope>NUCLEOTIDE SEQUENCE [LARGE SCALE GENOMIC DNA]</scope>
    <source>
        <strain evidence="1 2">C4</strain>
    </source>
</reference>
<evidence type="ECO:0000313" key="2">
    <source>
        <dbReference type="Proteomes" id="UP000252558"/>
    </source>
</evidence>
<dbReference type="InterPro" id="IPR050563">
    <property type="entry name" value="4-hydroxybenzoyl-CoA_TE"/>
</dbReference>
<dbReference type="PANTHER" id="PTHR31793:SF40">
    <property type="entry name" value="ACYL-COA THIOESTER HYDROLASE, YBGC_YBAW FAMILY"/>
    <property type="match status" value="1"/>
</dbReference>